<reference evidence="2" key="3">
    <citation type="submission" date="2015-04" db="UniProtKB">
        <authorList>
            <consortium name="EnsemblPlants"/>
        </authorList>
    </citation>
    <scope>IDENTIFICATION</scope>
    <source>
        <strain evidence="2">cv. Jemalong A17</strain>
    </source>
</reference>
<protein>
    <submittedName>
        <fullName evidence="1 2">Uncharacterized protein</fullName>
    </submittedName>
</protein>
<sequence length="172" mass="19131">MQRASELPGAIFAALINNKIIDRARSTMKELYKIHFQVDASLIAIVKMVEVGDLETIPSFDLCRNQNPMSTKEVFGQGFPIEASRDMELIKIRPTKLVELLMDVNQWSTEFYNIVPRARILGSFSDGVEGILDPQSIVDSVNADVAPINRGGALHGLGWATAHPEKLKNQRL</sequence>
<reference evidence="1 3" key="1">
    <citation type="journal article" date="2011" name="Nature">
        <title>The Medicago genome provides insight into the evolution of rhizobial symbioses.</title>
        <authorList>
            <person name="Young N.D."/>
            <person name="Debelle F."/>
            <person name="Oldroyd G.E."/>
            <person name="Geurts R."/>
            <person name="Cannon S.B."/>
            <person name="Udvardi M.K."/>
            <person name="Benedito V.A."/>
            <person name="Mayer K.F."/>
            <person name="Gouzy J."/>
            <person name="Schoof H."/>
            <person name="Van de Peer Y."/>
            <person name="Proost S."/>
            <person name="Cook D.R."/>
            <person name="Meyers B.C."/>
            <person name="Spannagl M."/>
            <person name="Cheung F."/>
            <person name="De Mita S."/>
            <person name="Krishnakumar V."/>
            <person name="Gundlach H."/>
            <person name="Zhou S."/>
            <person name="Mudge J."/>
            <person name="Bharti A.K."/>
            <person name="Murray J.D."/>
            <person name="Naoumkina M.A."/>
            <person name="Rosen B."/>
            <person name="Silverstein K.A."/>
            <person name="Tang H."/>
            <person name="Rombauts S."/>
            <person name="Zhao P.X."/>
            <person name="Zhou P."/>
            <person name="Barbe V."/>
            <person name="Bardou P."/>
            <person name="Bechner M."/>
            <person name="Bellec A."/>
            <person name="Berger A."/>
            <person name="Berges H."/>
            <person name="Bidwell S."/>
            <person name="Bisseling T."/>
            <person name="Choisne N."/>
            <person name="Couloux A."/>
            <person name="Denny R."/>
            <person name="Deshpande S."/>
            <person name="Dai X."/>
            <person name="Doyle J.J."/>
            <person name="Dudez A.M."/>
            <person name="Farmer A.D."/>
            <person name="Fouteau S."/>
            <person name="Franken C."/>
            <person name="Gibelin C."/>
            <person name="Gish J."/>
            <person name="Goldstein S."/>
            <person name="Gonzalez A.J."/>
            <person name="Green P.J."/>
            <person name="Hallab A."/>
            <person name="Hartog M."/>
            <person name="Hua A."/>
            <person name="Humphray S.J."/>
            <person name="Jeong D.H."/>
            <person name="Jing Y."/>
            <person name="Jocker A."/>
            <person name="Kenton S.M."/>
            <person name="Kim D.J."/>
            <person name="Klee K."/>
            <person name="Lai H."/>
            <person name="Lang C."/>
            <person name="Lin S."/>
            <person name="Macmil S.L."/>
            <person name="Magdelenat G."/>
            <person name="Matthews L."/>
            <person name="McCorrison J."/>
            <person name="Monaghan E.L."/>
            <person name="Mun J.H."/>
            <person name="Najar F.Z."/>
            <person name="Nicholson C."/>
            <person name="Noirot C."/>
            <person name="O'Bleness M."/>
            <person name="Paule C.R."/>
            <person name="Poulain J."/>
            <person name="Prion F."/>
            <person name="Qin B."/>
            <person name="Qu C."/>
            <person name="Retzel E.F."/>
            <person name="Riddle C."/>
            <person name="Sallet E."/>
            <person name="Samain S."/>
            <person name="Samson N."/>
            <person name="Sanders I."/>
            <person name="Saurat O."/>
            <person name="Scarpelli C."/>
            <person name="Schiex T."/>
            <person name="Segurens B."/>
            <person name="Severin A.J."/>
            <person name="Sherrier D.J."/>
            <person name="Shi R."/>
            <person name="Sims S."/>
            <person name="Singer S.R."/>
            <person name="Sinharoy S."/>
            <person name="Sterck L."/>
            <person name="Viollet A."/>
            <person name="Wang B.B."/>
            <person name="Wang K."/>
            <person name="Wang M."/>
            <person name="Wang X."/>
            <person name="Warfsmann J."/>
            <person name="Weissenbach J."/>
            <person name="White D.D."/>
            <person name="White J.D."/>
            <person name="Wiley G.B."/>
            <person name="Wincker P."/>
            <person name="Xing Y."/>
            <person name="Yang L."/>
            <person name="Yao Z."/>
            <person name="Ying F."/>
            <person name="Zhai J."/>
            <person name="Zhou L."/>
            <person name="Zuber A."/>
            <person name="Denarie J."/>
            <person name="Dixon R.A."/>
            <person name="May G.D."/>
            <person name="Schwartz D.C."/>
            <person name="Rogers J."/>
            <person name="Quetier F."/>
            <person name="Town C.D."/>
            <person name="Roe B.A."/>
        </authorList>
    </citation>
    <scope>NUCLEOTIDE SEQUENCE [LARGE SCALE GENOMIC DNA]</scope>
    <source>
        <strain evidence="1">A17</strain>
        <strain evidence="2 3">cv. Jemalong A17</strain>
    </source>
</reference>
<evidence type="ECO:0000313" key="2">
    <source>
        <dbReference type="EnsemblPlants" id="AES66913"/>
    </source>
</evidence>
<dbReference type="PaxDb" id="3880-AES66913"/>
<dbReference type="PANTHER" id="PTHR45654">
    <property type="entry name" value="HOMEOBOX-LEUCINE ZIPPER PROTEIN MERISTEM L1"/>
    <property type="match status" value="1"/>
</dbReference>
<name>G7IJP3_MEDTR</name>
<dbReference type="EnsemblPlants" id="AES66913">
    <property type="protein sequence ID" value="AES66913"/>
    <property type="gene ID" value="MTR_2g083320"/>
</dbReference>
<dbReference type="AlphaFoldDB" id="G7IJP3"/>
<reference evidence="1 3" key="2">
    <citation type="journal article" date="2014" name="BMC Genomics">
        <title>An improved genome release (version Mt4.0) for the model legume Medicago truncatula.</title>
        <authorList>
            <person name="Tang H."/>
            <person name="Krishnakumar V."/>
            <person name="Bidwell S."/>
            <person name="Rosen B."/>
            <person name="Chan A."/>
            <person name="Zhou S."/>
            <person name="Gentzbittel L."/>
            <person name="Childs K.L."/>
            <person name="Yandell M."/>
            <person name="Gundlach H."/>
            <person name="Mayer K.F."/>
            <person name="Schwartz D.C."/>
            <person name="Town C.D."/>
        </authorList>
    </citation>
    <scope>GENOME REANNOTATION</scope>
    <source>
        <strain evidence="2 3">cv. Jemalong A17</strain>
    </source>
</reference>
<dbReference type="InterPro" id="IPR042160">
    <property type="entry name" value="HD-Zip_IV"/>
</dbReference>
<dbReference type="HOGENOM" id="CLU_1557571_0_0_1"/>
<accession>G7IJP3</accession>
<gene>
    <name evidence="1" type="ordered locus">MTR_2g083320</name>
</gene>
<evidence type="ECO:0000313" key="1">
    <source>
        <dbReference type="EMBL" id="AES66913.1"/>
    </source>
</evidence>
<dbReference type="EMBL" id="CM001218">
    <property type="protein sequence ID" value="AES66913.1"/>
    <property type="molecule type" value="Genomic_DNA"/>
</dbReference>
<organism evidence="1 3">
    <name type="scientific">Medicago truncatula</name>
    <name type="common">Barrel medic</name>
    <name type="synonym">Medicago tribuloides</name>
    <dbReference type="NCBI Taxonomy" id="3880"/>
    <lineage>
        <taxon>Eukaryota</taxon>
        <taxon>Viridiplantae</taxon>
        <taxon>Streptophyta</taxon>
        <taxon>Embryophyta</taxon>
        <taxon>Tracheophyta</taxon>
        <taxon>Spermatophyta</taxon>
        <taxon>Magnoliopsida</taxon>
        <taxon>eudicotyledons</taxon>
        <taxon>Gunneridae</taxon>
        <taxon>Pentapetalae</taxon>
        <taxon>rosids</taxon>
        <taxon>fabids</taxon>
        <taxon>Fabales</taxon>
        <taxon>Fabaceae</taxon>
        <taxon>Papilionoideae</taxon>
        <taxon>50 kb inversion clade</taxon>
        <taxon>NPAAA clade</taxon>
        <taxon>Hologalegina</taxon>
        <taxon>IRL clade</taxon>
        <taxon>Trifolieae</taxon>
        <taxon>Medicago</taxon>
    </lineage>
</organism>
<evidence type="ECO:0000313" key="3">
    <source>
        <dbReference type="Proteomes" id="UP000002051"/>
    </source>
</evidence>
<proteinExistence type="predicted"/>
<dbReference type="Proteomes" id="UP000002051">
    <property type="component" value="Chromosome 2"/>
</dbReference>
<keyword evidence="3" id="KW-1185">Reference proteome</keyword>
<dbReference type="PANTHER" id="PTHR45654:SF48">
    <property type="entry name" value="START DOMAIN-CONTAINING PROTEIN"/>
    <property type="match status" value="1"/>
</dbReference>